<dbReference type="RefSeq" id="WP_134084912.1">
    <property type="nucleotide sequence ID" value="NZ_SOQX01000007.1"/>
</dbReference>
<dbReference type="Proteomes" id="UP000294914">
    <property type="component" value="Unassembled WGS sequence"/>
</dbReference>
<sequence length="167" mass="18201">MAVLNRAVLVFVLLCTVLPLKVSADPFDAGSFNLSVVLGQGRAFDDTYRIFGVGGGYYVADGLELGLDYEVWSGGSPGIEQISPKVNYVFARQGSVSPYVGGFYRRTRIDGFEDRDAWGGRAGVYARAGRNLVLGVGMAYVRYQDCDNSIFADCSDSYAELMAGFYY</sequence>
<keyword evidence="3" id="KW-1185">Reference proteome</keyword>
<dbReference type="EMBL" id="SOQX01000007">
    <property type="protein sequence ID" value="TDX99657.1"/>
    <property type="molecule type" value="Genomic_DNA"/>
</dbReference>
<evidence type="ECO:0000313" key="2">
    <source>
        <dbReference type="EMBL" id="TDX99657.1"/>
    </source>
</evidence>
<name>A0A4R8IHF8_9GAMM</name>
<protein>
    <recommendedName>
        <fullName evidence="4">Outer membrane protein with beta-barrel domain</fullName>
    </recommendedName>
</protein>
<accession>A0A4R8IHF8</accession>
<dbReference type="AlphaFoldDB" id="A0A4R8IHF8"/>
<proteinExistence type="predicted"/>
<evidence type="ECO:0000256" key="1">
    <source>
        <dbReference type="SAM" id="SignalP"/>
    </source>
</evidence>
<dbReference type="SUPFAM" id="SSF56925">
    <property type="entry name" value="OMPA-like"/>
    <property type="match status" value="1"/>
</dbReference>
<feature type="chain" id="PRO_5020380667" description="Outer membrane protein with beta-barrel domain" evidence="1">
    <location>
        <begin position="25"/>
        <end position="167"/>
    </location>
</feature>
<organism evidence="2 3">
    <name type="scientific">Thiohalophilus thiocyanatoxydans</name>
    <dbReference type="NCBI Taxonomy" id="381308"/>
    <lineage>
        <taxon>Bacteria</taxon>
        <taxon>Pseudomonadati</taxon>
        <taxon>Pseudomonadota</taxon>
        <taxon>Gammaproteobacteria</taxon>
        <taxon>Thiohalomonadales</taxon>
        <taxon>Thiohalophilaceae</taxon>
        <taxon>Thiohalophilus</taxon>
    </lineage>
</organism>
<gene>
    <name evidence="2" type="ORF">EDC23_2443</name>
</gene>
<comment type="caution">
    <text evidence="2">The sequence shown here is derived from an EMBL/GenBank/DDBJ whole genome shotgun (WGS) entry which is preliminary data.</text>
</comment>
<dbReference type="InterPro" id="IPR011250">
    <property type="entry name" value="OMP/PagP_B-barrel"/>
</dbReference>
<feature type="signal peptide" evidence="1">
    <location>
        <begin position="1"/>
        <end position="24"/>
    </location>
</feature>
<dbReference type="OrthoDB" id="7064718at2"/>
<evidence type="ECO:0000313" key="3">
    <source>
        <dbReference type="Proteomes" id="UP000294914"/>
    </source>
</evidence>
<keyword evidence="1" id="KW-0732">Signal</keyword>
<evidence type="ECO:0008006" key="4">
    <source>
        <dbReference type="Google" id="ProtNLM"/>
    </source>
</evidence>
<reference evidence="2 3" key="1">
    <citation type="submission" date="2019-03" db="EMBL/GenBank/DDBJ databases">
        <title>Genomic Encyclopedia of Type Strains, Phase IV (KMG-IV): sequencing the most valuable type-strain genomes for metagenomic binning, comparative biology and taxonomic classification.</title>
        <authorList>
            <person name="Goeker M."/>
        </authorList>
    </citation>
    <scope>NUCLEOTIDE SEQUENCE [LARGE SCALE GENOMIC DNA]</scope>
    <source>
        <strain evidence="2 3">DSM 16326</strain>
    </source>
</reference>